<dbReference type="EMBL" id="MCFA01000398">
    <property type="protein sequence ID" value="ORX92361.1"/>
    <property type="molecule type" value="Genomic_DNA"/>
</dbReference>
<dbReference type="NCBIfam" id="TIGR02232">
    <property type="entry name" value="myxo_disulf_rpt"/>
    <property type="match status" value="1"/>
</dbReference>
<keyword evidence="3" id="KW-1015">Disulfide bond</keyword>
<sequence length="553" mass="58246">MKIPSLGLLASLAASAVAQDLLFLEGLQYNEYDEAVALGFSTKLVTEAEWAAMTTADFAKFKAIVVPDPSCGSVGTIKFLEDSKSVWSPAVTGNIILIGTDPSYHFGQGKAKTLIDNSIKFAAAGTTPAGVSQTGLYFSLSCYYGSVDSAKVDALSYFGDFTVRGNLDCYNKVHLVAHSDAMDSLDDTSLSSWSCSVHEAFSSYPSIGVNGFQALAIAQDILGIGSQTFGDKTVGLPYIISRGATPAKCGDGVWDKSLGEECDDGNTNNGDGCSLSCKCESGLPNGDGTCKPGNTTTPSGPTGSGYGYSSPPTPYPSGYSTPSYPYGNSSATPTYGYPGGYTKAYTPPPYITPACPTTGKIIGVEVIVEVTLSSTVYVPCSTYERPIYDISTSILPCYACAMSTEHVAYTTTDFVTVTTTACPKCSGGALPTYVAPVVYPCYTCEAYTFTETECFTEHEKYTTYEAIPYVTPTPHVHTSLAPEYTYSAPAYTYTAPVYSYKSTLAAYPTPTTTIEYYNPTSTPAQFTGAAVANKEVKVASIVGGAILALAAML</sequence>
<evidence type="ECO:0000256" key="3">
    <source>
        <dbReference type="ARBA" id="ARBA00023157"/>
    </source>
</evidence>
<dbReference type="OrthoDB" id="291007at2759"/>
<evidence type="ECO:0000256" key="5">
    <source>
        <dbReference type="SAM" id="SignalP"/>
    </source>
</evidence>
<feature type="region of interest" description="Disordered" evidence="4">
    <location>
        <begin position="288"/>
        <end position="309"/>
    </location>
</feature>
<protein>
    <submittedName>
        <fullName evidence="6">Uncharacterized protein</fullName>
    </submittedName>
</protein>
<keyword evidence="7" id="KW-1185">Reference proteome</keyword>
<feature type="signal peptide" evidence="5">
    <location>
        <begin position="1"/>
        <end position="18"/>
    </location>
</feature>
<dbReference type="InterPro" id="IPR011936">
    <property type="entry name" value="Myxo_disulph_rpt"/>
</dbReference>
<keyword evidence="2" id="KW-0677">Repeat</keyword>
<evidence type="ECO:0000256" key="1">
    <source>
        <dbReference type="ARBA" id="ARBA00022729"/>
    </source>
</evidence>
<evidence type="ECO:0000313" key="6">
    <source>
        <dbReference type="EMBL" id="ORX92361.1"/>
    </source>
</evidence>
<feature type="compositionally biased region" description="Low complexity" evidence="4">
    <location>
        <begin position="292"/>
        <end position="301"/>
    </location>
</feature>
<evidence type="ECO:0000313" key="7">
    <source>
        <dbReference type="Proteomes" id="UP000193144"/>
    </source>
</evidence>
<gene>
    <name evidence="6" type="ORF">BCR34DRAFT_670044</name>
</gene>
<keyword evidence="1 5" id="KW-0732">Signal</keyword>
<organism evidence="6 7">
    <name type="scientific">Clohesyomyces aquaticus</name>
    <dbReference type="NCBI Taxonomy" id="1231657"/>
    <lineage>
        <taxon>Eukaryota</taxon>
        <taxon>Fungi</taxon>
        <taxon>Dikarya</taxon>
        <taxon>Ascomycota</taxon>
        <taxon>Pezizomycotina</taxon>
        <taxon>Dothideomycetes</taxon>
        <taxon>Pleosporomycetidae</taxon>
        <taxon>Pleosporales</taxon>
        <taxon>Lindgomycetaceae</taxon>
        <taxon>Clohesyomyces</taxon>
    </lineage>
</organism>
<dbReference type="STRING" id="1231657.A0A1Y1Y2W8"/>
<reference evidence="6 7" key="1">
    <citation type="submission" date="2016-07" db="EMBL/GenBank/DDBJ databases">
        <title>Pervasive Adenine N6-methylation of Active Genes in Fungi.</title>
        <authorList>
            <consortium name="DOE Joint Genome Institute"/>
            <person name="Mondo S.J."/>
            <person name="Dannebaum R.O."/>
            <person name="Kuo R.C."/>
            <person name="Labutti K."/>
            <person name="Haridas S."/>
            <person name="Kuo A."/>
            <person name="Salamov A."/>
            <person name="Ahrendt S.R."/>
            <person name="Lipzen A."/>
            <person name="Sullivan W."/>
            <person name="Andreopoulos W.B."/>
            <person name="Clum A."/>
            <person name="Lindquist E."/>
            <person name="Daum C."/>
            <person name="Ramamoorthy G.K."/>
            <person name="Gryganskyi A."/>
            <person name="Culley D."/>
            <person name="Magnuson J.K."/>
            <person name="James T.Y."/>
            <person name="O'Malley M.A."/>
            <person name="Stajich J.E."/>
            <person name="Spatafora J.W."/>
            <person name="Visel A."/>
            <person name="Grigoriev I.V."/>
        </authorList>
    </citation>
    <scope>NUCLEOTIDE SEQUENCE [LARGE SCALE GENOMIC DNA]</scope>
    <source>
        <strain evidence="6 7">CBS 115471</strain>
    </source>
</reference>
<name>A0A1Y1Y2W8_9PLEO</name>
<accession>A0A1Y1Y2W8</accession>
<dbReference type="Proteomes" id="UP000193144">
    <property type="component" value="Unassembled WGS sequence"/>
</dbReference>
<feature type="chain" id="PRO_5012643732" evidence="5">
    <location>
        <begin position="19"/>
        <end position="553"/>
    </location>
</feature>
<evidence type="ECO:0000256" key="4">
    <source>
        <dbReference type="SAM" id="MobiDB-lite"/>
    </source>
</evidence>
<dbReference type="AlphaFoldDB" id="A0A1Y1Y2W8"/>
<evidence type="ECO:0000256" key="2">
    <source>
        <dbReference type="ARBA" id="ARBA00022737"/>
    </source>
</evidence>
<comment type="caution">
    <text evidence="6">The sequence shown here is derived from an EMBL/GenBank/DDBJ whole genome shotgun (WGS) entry which is preliminary data.</text>
</comment>
<proteinExistence type="predicted"/>